<sequence>MDYERCINKFDGIDKILCKSLISGINDGSHFISDDFVITFDGASMRNYKRVFKLVFEKLRHIQHFEMMSKNKIK</sequence>
<name>Q936G7_STAAU</name>
<proteinExistence type="predicted"/>
<reference evidence="1" key="1">
    <citation type="journal article" date="1994" name="J. Bacteriol.">
        <title>Sequence analysis and molecular characterization of genes required for the biosynthesis of type 1 capsular polysaccharide in Staphylococcus aureus.</title>
        <authorList>
            <person name="Lin W.S."/>
            <person name="Cunneen T."/>
            <person name="Lee C.Y."/>
        </authorList>
    </citation>
    <scope>NUCLEOTIDE SEQUENCE</scope>
    <source>
        <strain evidence="1">M</strain>
    </source>
</reference>
<dbReference type="EMBL" id="U10927">
    <property type="protein sequence ID" value="AAL26671.1"/>
    <property type="molecule type" value="Genomic_DNA"/>
</dbReference>
<organism evidence="1">
    <name type="scientific">Staphylococcus aureus</name>
    <dbReference type="NCBI Taxonomy" id="1280"/>
    <lineage>
        <taxon>Bacteria</taxon>
        <taxon>Bacillati</taxon>
        <taxon>Bacillota</taxon>
        <taxon>Bacilli</taxon>
        <taxon>Bacillales</taxon>
        <taxon>Staphylococcaceae</taxon>
        <taxon>Staphylococcus</taxon>
    </lineage>
</organism>
<reference evidence="1" key="2">
    <citation type="journal article" date="2002" name="J. Bacteriol.">
        <title>Type 1 capsule genes of Staphylococcus aureus are carried in a staphylococcal cassette chromosome genetic element.</title>
        <authorList>
            <person name="Luong T.T."/>
            <person name="Ouyang S."/>
            <person name="Bush K."/>
            <person name="Lee C.Y."/>
        </authorList>
    </citation>
    <scope>NUCLEOTIDE SEQUENCE</scope>
    <source>
        <strain evidence="1">M</strain>
    </source>
</reference>
<accession>Q936G7</accession>
<evidence type="ECO:0000313" key="1">
    <source>
        <dbReference type="EMBL" id="AAL26671.1"/>
    </source>
</evidence>
<dbReference type="AlphaFoldDB" id="Q936G7"/>
<protein>
    <submittedName>
        <fullName evidence="1">Trans-Golgi membrane protein p230</fullName>
    </submittedName>
</protein>